<dbReference type="InterPro" id="IPR000477">
    <property type="entry name" value="RT_dom"/>
</dbReference>
<name>A0A7J6LY90_PERCH</name>
<keyword evidence="3" id="KW-1185">Reference proteome</keyword>
<protein>
    <recommendedName>
        <fullName evidence="1">Reverse transcriptase domain-containing protein</fullName>
    </recommendedName>
</protein>
<evidence type="ECO:0000259" key="1">
    <source>
        <dbReference type="PROSITE" id="PS50878"/>
    </source>
</evidence>
<dbReference type="EMBL" id="JAAPAO010000306">
    <property type="protein sequence ID" value="KAF4663801.1"/>
    <property type="molecule type" value="Genomic_DNA"/>
</dbReference>
<dbReference type="PROSITE" id="PS50878">
    <property type="entry name" value="RT_POL"/>
    <property type="match status" value="1"/>
</dbReference>
<dbReference type="PANTHER" id="PTHR33064">
    <property type="entry name" value="POL PROTEIN"/>
    <property type="match status" value="1"/>
</dbReference>
<dbReference type="PANTHER" id="PTHR33064:SF37">
    <property type="entry name" value="RIBONUCLEASE H"/>
    <property type="match status" value="1"/>
</dbReference>
<feature type="domain" description="Reverse transcriptase" evidence="1">
    <location>
        <begin position="20"/>
        <end position="237"/>
    </location>
</feature>
<dbReference type="InterPro" id="IPR043128">
    <property type="entry name" value="Rev_trsase/Diguanyl_cyclase"/>
</dbReference>
<dbReference type="AlphaFoldDB" id="A0A7J6LY90"/>
<reference evidence="2 3" key="1">
    <citation type="submission" date="2020-04" db="EMBL/GenBank/DDBJ databases">
        <title>Perkinsus chesapeaki whole genome sequence.</title>
        <authorList>
            <person name="Bogema D.R."/>
        </authorList>
    </citation>
    <scope>NUCLEOTIDE SEQUENCE [LARGE SCALE GENOMIC DNA]</scope>
    <source>
        <strain evidence="2">ATCC PRA-425</strain>
    </source>
</reference>
<dbReference type="InterPro" id="IPR051320">
    <property type="entry name" value="Viral_Replic_Matur_Polypro"/>
</dbReference>
<dbReference type="Proteomes" id="UP000591131">
    <property type="component" value="Unassembled WGS sequence"/>
</dbReference>
<dbReference type="OrthoDB" id="9950135at2759"/>
<gene>
    <name evidence="2" type="ORF">FOL47_005558</name>
</gene>
<proteinExistence type="predicted"/>
<evidence type="ECO:0000313" key="3">
    <source>
        <dbReference type="Proteomes" id="UP000591131"/>
    </source>
</evidence>
<dbReference type="Pfam" id="PF00078">
    <property type="entry name" value="RVT_1"/>
    <property type="match status" value="1"/>
</dbReference>
<comment type="caution">
    <text evidence="2">The sequence shown here is derived from an EMBL/GenBank/DDBJ whole genome shotgun (WGS) entry which is preliminary data.</text>
</comment>
<dbReference type="InterPro" id="IPR043502">
    <property type="entry name" value="DNA/RNA_pol_sf"/>
</dbReference>
<organism evidence="2 3">
    <name type="scientific">Perkinsus chesapeaki</name>
    <name type="common">Clam parasite</name>
    <name type="synonym">Perkinsus andrewsi</name>
    <dbReference type="NCBI Taxonomy" id="330153"/>
    <lineage>
        <taxon>Eukaryota</taxon>
        <taxon>Sar</taxon>
        <taxon>Alveolata</taxon>
        <taxon>Perkinsozoa</taxon>
        <taxon>Perkinsea</taxon>
        <taxon>Perkinsida</taxon>
        <taxon>Perkinsidae</taxon>
        <taxon>Perkinsus</taxon>
    </lineage>
</organism>
<dbReference type="SUPFAM" id="SSF56672">
    <property type="entry name" value="DNA/RNA polymerases"/>
    <property type="match status" value="1"/>
</dbReference>
<accession>A0A7J6LY90</accession>
<evidence type="ECO:0000313" key="2">
    <source>
        <dbReference type="EMBL" id="KAF4663801.1"/>
    </source>
</evidence>
<sequence>MEKEGKVERVSVSEAVVQLEPVLVDKHQHAGDKPRIYPVDADELKTRYRVTLDMRPVNKMELATDNKEFMWLPNKMASRVRTAKPTDQKQHQSSAQDILRSIPEDCTSFYAKIDLSEAFYAIETPNGIRRLASTRTQADDGSSVFWRFTRLVQGWTWSPIYFSRAVQYTLDIIREKLPKGVVVRHYQDDLLVCGSNADDVNSALVELSSAFVSYGFHVNEKKTVYATDTIVFCGFLLSKGYYRPCPSRKNLSKDAAEAAWLEFCGFIKNRAERQAAWLRSWTGRFQFLRGWLTPQLMEDLSKMCSYIKTTQSGIVVSNTDEQLQGAFERLCEHVIAGRLPALRFGIPGPRSLGTIVCTDGNKESWSGIILRLYDADTEEDQNISTSDDERLNNAVDELLTVLKSSGRYKAKNLVEPIRIVGGRFTATESTSSSTWRERAAQLMAIHEAQGYLTTPVTIVSDNMNVGRRWGDIQENFGGRWLNLIALYDRTVTDMIWVRRDGLPAFTDALARVFAGRGEQCEGATPIARDPGILVDSGNIEVEIQPTHVDYANDINVDDDIAYDDTPTSDRLSEISFGEDTDGDSQGDVETRAVLENLRAVYQSAELNNFLEEIKNAQSLDEETKYLGVRLSLVRQYLLGDAIDHNDKLTIDRVKKVTTRFLVEAGQKQGAVDRNGVTLAKVMGVMQVPRSDGQLPQRHRAAR</sequence>
<dbReference type="Gene3D" id="3.30.70.270">
    <property type="match status" value="1"/>
</dbReference>